<proteinExistence type="predicted"/>
<keyword evidence="3" id="KW-0347">Helicase</keyword>
<dbReference type="GO" id="GO:0003677">
    <property type="term" value="F:DNA binding"/>
    <property type="evidence" value="ECO:0007669"/>
    <property type="project" value="InterPro"/>
</dbReference>
<dbReference type="PANTHER" id="PTHR11274:SF13">
    <property type="entry name" value="HELICASE A859L-RELATED"/>
    <property type="match status" value="1"/>
</dbReference>
<dbReference type="AlphaFoldDB" id="A0A6C0LDN4"/>
<dbReference type="PROSITE" id="PS51192">
    <property type="entry name" value="HELICASE_ATP_BIND_1"/>
    <property type="match status" value="1"/>
</dbReference>
<name>A0A6C0LDN4_9ZZZZ</name>
<keyword evidence="4" id="KW-0067">ATP-binding</keyword>
<sequence length="990" mass="118167">MNNQEKGLVYEKYVRNFIIKKLGINAYLWNECPENILISCNLIQSHNHMRHMRLSRKNINEGYLHNHKDIGIDIVQIENDKCSIVQCKNGYNNGLCVDDISGIMMRCAFNRDVNTFIYYTSFLSRNILYTANISSYVVQIDCSNRIDHKLFEISETSETSEKYETSNNKIYFVKLPYENGNLDNPDKEDIKTEIVPYSYQTEAVNKFKEHYDTNNRGILSLPCGCGKTYTGYLISNNYKHIIIISPLREFASQNLNRFIEYGYDKKNTLLVDTDGNRDINSIKEFIKEHNNLVISCTYNSMDLISECLDMFKDALFIIDEFHNLSKANISDDENNIFKLLISEHKILFMSATPRIYDIEYDENEWLDTEYLLGKVVYQMKFSDAISNKYITDYKIWLPSIHENNEELDKEQSIYNIDNQIKNRCKFLYSCIANNGSRKCIVYCKDTADMKAMMEGMKTLNDFYIMDIDMYSISCENSEKERKNVLQSFTNNNEKIQLLFNIRILNECIDIPACDSIYISYAPKNKITTIQRISRAIRTDENNPYKIANVYIWCEAYEEILETLSSIKEYDIMFNSKIKINAVDFYNIKEDNIIKLVENDKILLSNYIIGIKEFKQYSWEEKLKLAKSYIETNDELPSSTDKNKDIKQLAYWISNQKTNYSKQQYIMKEENIRNKWEDFINTYAHLFISNYEMWNDTLEKVKSYIETNNKLPSKHYKNKDIKQLGIWISTQKATYSKKEKIMKKENIRNKWEDFINTYAHLFMSNDEMWIDTLEKVKLYTETNNKLPSEKNKNKDIKQLGKWISHQKNNYSKQEYIMKEENIRIIWENFNNTYSHLFMSNDERWNDTLEKVRLYIETNNKLPSTINKNKDIKQLGNWISSQKKNYSKQEYIMKEENIRIIWEDFNNTYSHLFMSNDERWNDTLEKVRLYIETNNKLPSQHNKNKDIKQLGMWISHQKNNYSKQENIMKEENIRNKWEDFINTYHHLFNRNL</sequence>
<dbReference type="GO" id="GO:0000112">
    <property type="term" value="C:nucleotide-excision repair factor 3 complex"/>
    <property type="evidence" value="ECO:0007669"/>
    <property type="project" value="TreeGrafter"/>
</dbReference>
<evidence type="ECO:0008006" key="8">
    <source>
        <dbReference type="Google" id="ProtNLM"/>
    </source>
</evidence>
<evidence type="ECO:0000313" key="7">
    <source>
        <dbReference type="EMBL" id="QHU27744.1"/>
    </source>
</evidence>
<feature type="domain" description="Helicase ATP-binding" evidence="5">
    <location>
        <begin position="208"/>
        <end position="371"/>
    </location>
</feature>
<dbReference type="GO" id="GO:0005524">
    <property type="term" value="F:ATP binding"/>
    <property type="evidence" value="ECO:0007669"/>
    <property type="project" value="UniProtKB-KW"/>
</dbReference>
<feature type="domain" description="Helicase C-terminal" evidence="6">
    <location>
        <begin position="408"/>
        <end position="593"/>
    </location>
</feature>
<dbReference type="InterPro" id="IPR027417">
    <property type="entry name" value="P-loop_NTPase"/>
</dbReference>
<evidence type="ECO:0000259" key="6">
    <source>
        <dbReference type="PROSITE" id="PS51194"/>
    </source>
</evidence>
<dbReference type="Pfam" id="PF04851">
    <property type="entry name" value="ResIII"/>
    <property type="match status" value="1"/>
</dbReference>
<evidence type="ECO:0000256" key="2">
    <source>
        <dbReference type="ARBA" id="ARBA00022801"/>
    </source>
</evidence>
<dbReference type="GO" id="GO:0097550">
    <property type="term" value="C:transcription preinitiation complex"/>
    <property type="evidence" value="ECO:0007669"/>
    <property type="project" value="TreeGrafter"/>
</dbReference>
<evidence type="ECO:0000256" key="3">
    <source>
        <dbReference type="ARBA" id="ARBA00022806"/>
    </source>
</evidence>
<dbReference type="GO" id="GO:0006367">
    <property type="term" value="P:transcription initiation at RNA polymerase II promoter"/>
    <property type="evidence" value="ECO:0007669"/>
    <property type="project" value="TreeGrafter"/>
</dbReference>
<dbReference type="InterPro" id="IPR014001">
    <property type="entry name" value="Helicase_ATP-bd"/>
</dbReference>
<dbReference type="InterPro" id="IPR006935">
    <property type="entry name" value="Helicase/UvrB_N"/>
</dbReference>
<dbReference type="Pfam" id="PF00271">
    <property type="entry name" value="Helicase_C"/>
    <property type="match status" value="1"/>
</dbReference>
<dbReference type="PROSITE" id="PS51194">
    <property type="entry name" value="HELICASE_CTER"/>
    <property type="match status" value="1"/>
</dbReference>
<evidence type="ECO:0000256" key="4">
    <source>
        <dbReference type="ARBA" id="ARBA00022840"/>
    </source>
</evidence>
<protein>
    <recommendedName>
        <fullName evidence="8">Helicase ATP-binding domain-containing protein</fullName>
    </recommendedName>
</protein>
<dbReference type="InterPro" id="IPR050615">
    <property type="entry name" value="ATP-dep_DNA_Helicase"/>
</dbReference>
<accession>A0A6C0LDN4</accession>
<dbReference type="EMBL" id="MN740461">
    <property type="protein sequence ID" value="QHU27744.1"/>
    <property type="molecule type" value="Genomic_DNA"/>
</dbReference>
<evidence type="ECO:0000259" key="5">
    <source>
        <dbReference type="PROSITE" id="PS51192"/>
    </source>
</evidence>
<dbReference type="InterPro" id="IPR001650">
    <property type="entry name" value="Helicase_C-like"/>
</dbReference>
<dbReference type="GO" id="GO:0043138">
    <property type="term" value="F:3'-5' DNA helicase activity"/>
    <property type="evidence" value="ECO:0007669"/>
    <property type="project" value="TreeGrafter"/>
</dbReference>
<dbReference type="Gene3D" id="3.40.50.300">
    <property type="entry name" value="P-loop containing nucleotide triphosphate hydrolases"/>
    <property type="match status" value="2"/>
</dbReference>
<keyword evidence="2" id="KW-0378">Hydrolase</keyword>
<evidence type="ECO:0000256" key="1">
    <source>
        <dbReference type="ARBA" id="ARBA00022741"/>
    </source>
</evidence>
<dbReference type="Gene3D" id="6.10.140.530">
    <property type="match status" value="4"/>
</dbReference>
<keyword evidence="1" id="KW-0547">Nucleotide-binding</keyword>
<dbReference type="GO" id="GO:0016787">
    <property type="term" value="F:hydrolase activity"/>
    <property type="evidence" value="ECO:0007669"/>
    <property type="project" value="UniProtKB-KW"/>
</dbReference>
<dbReference type="SUPFAM" id="SSF52540">
    <property type="entry name" value="P-loop containing nucleoside triphosphate hydrolases"/>
    <property type="match status" value="1"/>
</dbReference>
<dbReference type="SMART" id="SM00487">
    <property type="entry name" value="DEXDc"/>
    <property type="match status" value="1"/>
</dbReference>
<organism evidence="7">
    <name type="scientific">viral metagenome</name>
    <dbReference type="NCBI Taxonomy" id="1070528"/>
    <lineage>
        <taxon>unclassified sequences</taxon>
        <taxon>metagenomes</taxon>
        <taxon>organismal metagenomes</taxon>
    </lineage>
</organism>
<dbReference type="GO" id="GO:0005675">
    <property type="term" value="C:transcription factor TFIIH holo complex"/>
    <property type="evidence" value="ECO:0007669"/>
    <property type="project" value="TreeGrafter"/>
</dbReference>
<reference evidence="7" key="1">
    <citation type="journal article" date="2020" name="Nature">
        <title>Giant virus diversity and host interactions through global metagenomics.</title>
        <authorList>
            <person name="Schulz F."/>
            <person name="Roux S."/>
            <person name="Paez-Espino D."/>
            <person name="Jungbluth S."/>
            <person name="Walsh D.A."/>
            <person name="Denef V.J."/>
            <person name="McMahon K.D."/>
            <person name="Konstantinidis K.T."/>
            <person name="Eloe-Fadrosh E.A."/>
            <person name="Kyrpides N.C."/>
            <person name="Woyke T."/>
        </authorList>
    </citation>
    <scope>NUCLEOTIDE SEQUENCE</scope>
    <source>
        <strain evidence="7">GVMAG-M-3300027769-26</strain>
    </source>
</reference>
<dbReference type="PANTHER" id="PTHR11274">
    <property type="entry name" value="RAD25/XP-B DNA REPAIR HELICASE"/>
    <property type="match status" value="1"/>
</dbReference>